<evidence type="ECO:0000256" key="5">
    <source>
        <dbReference type="ARBA" id="ARBA00022801"/>
    </source>
</evidence>
<dbReference type="Pfam" id="PF06087">
    <property type="entry name" value="Tyr-DNA_phospho"/>
    <property type="match status" value="1"/>
</dbReference>
<organism evidence="14 15">
    <name type="scientific">Larinioides sclopetarius</name>
    <dbReference type="NCBI Taxonomy" id="280406"/>
    <lineage>
        <taxon>Eukaryota</taxon>
        <taxon>Metazoa</taxon>
        <taxon>Ecdysozoa</taxon>
        <taxon>Arthropoda</taxon>
        <taxon>Chelicerata</taxon>
        <taxon>Arachnida</taxon>
        <taxon>Araneae</taxon>
        <taxon>Araneomorphae</taxon>
        <taxon>Entelegynae</taxon>
        <taxon>Araneoidea</taxon>
        <taxon>Araneidae</taxon>
        <taxon>Larinioides</taxon>
    </lineage>
</organism>
<keyword evidence="7" id="KW-0234">DNA repair</keyword>
<feature type="active site" description="Proton donor/acceptor" evidence="9">
    <location>
        <position position="527"/>
    </location>
</feature>
<sequence length="639" mass="72824">MMDSDSDRTIDSDELEEIIRQTQEKEPSSSTYTNSSKGSQRRPSFHDLSDTDSDGQVSSKKQKLVKPKPNAIRPKCEYGQNCYRKNPDHLRNFDHSGDNHKAEKSSPSKKKANKYDLKATKVKTEKVTLSSNSEVLKKRKEPDNRPNCVYGKNCYRKNPDHLREFNHKSDESEDSINQAQSPLNSTRVRQSPLPECPNYQFFLTKVSGIHQKYNMLALDIKDILSFKDGTLVSSAQFNYMFEIDWLMRQYPEQYRKCPLTIVHGEQRESKKRLENSGAKYPNLTFCQAKLDIPFGTHHTKMMFLLYKEGFRVVIHTSNIVDSDWFQRTQGMWVSPVLPKLKNQSATDGDSPTNFKSDLLEYVSSYGASGLNEWLQVIKQHDFSKVRVILIGSVPGRHVGSKKTAFGHLKMRKILNLHGSPKEIVQSNWPLICQFSSIGSLGASPDQWLLGELSTSLSTVKDSALGSQSASLKLVFPTVENVRKSLQGYPAGTSLPYSIKVAQKQPYLKNYLHQWKSDKLGRSEASPHIKTYLRLSPDNSNIAWFLLTSANLSKAAWGALEKKGSQFMIRSYELGVLFLPKFFEMELFSSPGSVKKDLRKLFPVPYDIPLSPYSKDDEPWIWDIPHIKAPDRNGMMWCPP</sequence>
<feature type="binding site" evidence="10">
    <location>
        <position position="529"/>
    </location>
    <ligand>
        <name>substrate</name>
    </ligand>
</feature>
<evidence type="ECO:0000256" key="6">
    <source>
        <dbReference type="ARBA" id="ARBA00022839"/>
    </source>
</evidence>
<evidence type="ECO:0000256" key="4">
    <source>
        <dbReference type="ARBA" id="ARBA00022763"/>
    </source>
</evidence>
<dbReference type="GO" id="GO:0005509">
    <property type="term" value="F:calcium ion binding"/>
    <property type="evidence" value="ECO:0007669"/>
    <property type="project" value="InterPro"/>
</dbReference>
<dbReference type="EMBL" id="CAXIEN010000080">
    <property type="protein sequence ID" value="CAL1274760.1"/>
    <property type="molecule type" value="Genomic_DNA"/>
</dbReference>
<dbReference type="GO" id="GO:0017005">
    <property type="term" value="F:3'-tyrosyl-DNA phosphodiesterase activity"/>
    <property type="evidence" value="ECO:0007669"/>
    <property type="project" value="TreeGrafter"/>
</dbReference>
<feature type="region of interest" description="Disordered" evidence="12">
    <location>
        <begin position="130"/>
        <end position="153"/>
    </location>
</feature>
<comment type="similarity">
    <text evidence="2">Belongs to the tyrosyl-DNA phosphodiesterase family.</text>
</comment>
<dbReference type="GO" id="GO:0003690">
    <property type="term" value="F:double-stranded DNA binding"/>
    <property type="evidence" value="ECO:0007669"/>
    <property type="project" value="TreeGrafter"/>
</dbReference>
<dbReference type="PROSITE" id="PS50222">
    <property type="entry name" value="EF_HAND_2"/>
    <property type="match status" value="1"/>
</dbReference>
<dbReference type="InterPro" id="IPR019406">
    <property type="entry name" value="APLF_PBZ"/>
</dbReference>
<dbReference type="Proteomes" id="UP001497382">
    <property type="component" value="Unassembled WGS sequence"/>
</dbReference>
<keyword evidence="8" id="KW-0539">Nucleus</keyword>
<evidence type="ECO:0000313" key="14">
    <source>
        <dbReference type="EMBL" id="CAL1274760.1"/>
    </source>
</evidence>
<comment type="subcellular location">
    <subcellularLocation>
        <location evidence="1">Nucleus</location>
    </subcellularLocation>
</comment>
<evidence type="ECO:0000256" key="3">
    <source>
        <dbReference type="ARBA" id="ARBA00022722"/>
    </source>
</evidence>
<feature type="active site" description="Nucleophile" evidence="9">
    <location>
        <position position="298"/>
    </location>
</feature>
<feature type="compositionally biased region" description="Polar residues" evidence="12">
    <location>
        <begin position="175"/>
        <end position="189"/>
    </location>
</feature>
<dbReference type="PANTHER" id="PTHR12415:SF0">
    <property type="entry name" value="TYROSYL-DNA PHOSPHODIESTERASE 1"/>
    <property type="match status" value="1"/>
</dbReference>
<dbReference type="InterPro" id="IPR010347">
    <property type="entry name" value="Tdp1"/>
</dbReference>
<proteinExistence type="inferred from homology"/>
<feature type="compositionally biased region" description="Low complexity" evidence="12">
    <location>
        <begin position="28"/>
        <end position="38"/>
    </location>
</feature>
<dbReference type="CDD" id="cd09195">
    <property type="entry name" value="PLDc_mTdp1_2"/>
    <property type="match status" value="1"/>
</dbReference>
<gene>
    <name evidence="14" type="ORF">LARSCL_LOCUS7691</name>
</gene>
<feature type="domain" description="EF-hand" evidence="13">
    <location>
        <begin position="1"/>
        <end position="25"/>
    </location>
</feature>
<evidence type="ECO:0000256" key="7">
    <source>
        <dbReference type="ARBA" id="ARBA00023204"/>
    </source>
</evidence>
<comment type="caution">
    <text evidence="14">The sequence shown here is derived from an EMBL/GenBank/DDBJ whole genome shotgun (WGS) entry which is preliminary data.</text>
</comment>
<accession>A0AAV1ZSZ0</accession>
<dbReference type="AlphaFoldDB" id="A0AAV1ZSZ0"/>
<dbReference type="PANTHER" id="PTHR12415">
    <property type="entry name" value="TYROSYL-DNA PHOSPHODIESTERASE 1"/>
    <property type="match status" value="1"/>
</dbReference>
<keyword evidence="15" id="KW-1185">Reference proteome</keyword>
<feature type="compositionally biased region" description="Basic and acidic residues" evidence="12">
    <location>
        <begin position="1"/>
        <end position="27"/>
    </location>
</feature>
<evidence type="ECO:0000256" key="10">
    <source>
        <dbReference type="PIRSR" id="PIRSR610347-2"/>
    </source>
</evidence>
<evidence type="ECO:0000256" key="2">
    <source>
        <dbReference type="ARBA" id="ARBA00010205"/>
    </source>
</evidence>
<evidence type="ECO:0000256" key="9">
    <source>
        <dbReference type="PIRSR" id="PIRSR610347-1"/>
    </source>
</evidence>
<keyword evidence="3" id="KW-0540">Nuclease</keyword>
<keyword evidence="6" id="KW-0269">Exonuclease</keyword>
<dbReference type="InterPro" id="IPR018247">
    <property type="entry name" value="EF_Hand_1_Ca_BS"/>
</dbReference>
<feature type="site" description="Interaction with DNA" evidence="11">
    <location>
        <position position="552"/>
    </location>
</feature>
<evidence type="ECO:0000313" key="15">
    <source>
        <dbReference type="Proteomes" id="UP001497382"/>
    </source>
</evidence>
<protein>
    <recommendedName>
        <fullName evidence="13">EF-hand domain-containing protein</fullName>
    </recommendedName>
</protein>
<dbReference type="InterPro" id="IPR002048">
    <property type="entry name" value="EF_hand_dom"/>
</dbReference>
<evidence type="ECO:0000256" key="12">
    <source>
        <dbReference type="SAM" id="MobiDB-lite"/>
    </source>
</evidence>
<feature type="compositionally biased region" description="Basic and acidic residues" evidence="12">
    <location>
        <begin position="85"/>
        <end position="106"/>
    </location>
</feature>
<dbReference type="PROSITE" id="PS00018">
    <property type="entry name" value="EF_HAND_1"/>
    <property type="match status" value="1"/>
</dbReference>
<dbReference type="GO" id="GO:0005634">
    <property type="term" value="C:nucleus"/>
    <property type="evidence" value="ECO:0007669"/>
    <property type="project" value="UniProtKB-SubCell"/>
</dbReference>
<dbReference type="CDD" id="cd09193">
    <property type="entry name" value="PLDc_mTdp1_1"/>
    <property type="match status" value="1"/>
</dbReference>
<dbReference type="GO" id="GO:0003697">
    <property type="term" value="F:single-stranded DNA binding"/>
    <property type="evidence" value="ECO:0007669"/>
    <property type="project" value="TreeGrafter"/>
</dbReference>
<feature type="region of interest" description="Disordered" evidence="12">
    <location>
        <begin position="167"/>
        <end position="190"/>
    </location>
</feature>
<keyword evidence="4" id="KW-0227">DNA damage</keyword>
<evidence type="ECO:0000256" key="1">
    <source>
        <dbReference type="ARBA" id="ARBA00004123"/>
    </source>
</evidence>
<evidence type="ECO:0000259" key="13">
    <source>
        <dbReference type="PROSITE" id="PS50222"/>
    </source>
</evidence>
<evidence type="ECO:0000256" key="8">
    <source>
        <dbReference type="ARBA" id="ARBA00023242"/>
    </source>
</evidence>
<keyword evidence="5" id="KW-0378">Hydrolase</keyword>
<name>A0AAV1ZSZ0_9ARAC</name>
<feature type="binding site" evidence="10">
    <location>
        <position position="300"/>
    </location>
    <ligand>
        <name>substrate</name>
    </ligand>
</feature>
<feature type="region of interest" description="Disordered" evidence="12">
    <location>
        <begin position="1"/>
        <end position="114"/>
    </location>
</feature>
<dbReference type="SUPFAM" id="SSF56024">
    <property type="entry name" value="Phospholipase D/nuclease"/>
    <property type="match status" value="2"/>
</dbReference>
<reference evidence="14 15" key="1">
    <citation type="submission" date="2024-04" db="EMBL/GenBank/DDBJ databases">
        <authorList>
            <person name="Rising A."/>
            <person name="Reimegard J."/>
            <person name="Sonavane S."/>
            <person name="Akerstrom W."/>
            <person name="Nylinder S."/>
            <person name="Hedman E."/>
            <person name="Kallberg Y."/>
        </authorList>
    </citation>
    <scope>NUCLEOTIDE SEQUENCE [LARGE SCALE GENOMIC DNA]</scope>
</reference>
<evidence type="ECO:0000256" key="11">
    <source>
        <dbReference type="PIRSR" id="PIRSR610347-3"/>
    </source>
</evidence>
<dbReference type="Gene3D" id="3.30.870.10">
    <property type="entry name" value="Endonuclease Chain A"/>
    <property type="match status" value="2"/>
</dbReference>
<dbReference type="GO" id="GO:0004527">
    <property type="term" value="F:exonuclease activity"/>
    <property type="evidence" value="ECO:0007669"/>
    <property type="project" value="UniProtKB-KW"/>
</dbReference>
<dbReference type="Pfam" id="PF10283">
    <property type="entry name" value="zf-CCHH"/>
    <property type="match status" value="2"/>
</dbReference>
<dbReference type="GO" id="GO:0006281">
    <property type="term" value="P:DNA repair"/>
    <property type="evidence" value="ECO:0007669"/>
    <property type="project" value="UniProtKB-KW"/>
</dbReference>